<sequence>MTDTRHRGWLRDLRDGLAYPLTSNRRLLLAGVATAVTYAVLVLSSFPQFAVQTLTRDPAQLAYAVSALTREVYLGTGWLGIALVAAYALLTGVAVTNAVAVARRARRGGASTLAGVLPGLLAAGCASCGAGVLGTLGFLGAMAALPFEGNLLRIGGILLLAYFVGRTGDPRTCSIDPTR</sequence>
<feature type="transmembrane region" description="Helical" evidence="1">
    <location>
        <begin position="113"/>
        <end position="139"/>
    </location>
</feature>
<reference evidence="3" key="1">
    <citation type="submission" date="2016-10" db="EMBL/GenBank/DDBJ databases">
        <authorList>
            <person name="Varghese N."/>
            <person name="Submissions S."/>
        </authorList>
    </citation>
    <scope>NUCLEOTIDE SEQUENCE [LARGE SCALE GENOMIC DNA]</scope>
    <source>
        <strain evidence="3">CGMCC 1.10329</strain>
    </source>
</reference>
<keyword evidence="1" id="KW-1133">Transmembrane helix</keyword>
<proteinExistence type="predicted"/>
<keyword evidence="1" id="KW-0812">Transmembrane</keyword>
<dbReference type="RefSeq" id="WP_074878935.1">
    <property type="nucleotide sequence ID" value="NZ_FOXI01000010.1"/>
</dbReference>
<dbReference type="EMBL" id="FOXI01000010">
    <property type="protein sequence ID" value="SFP84028.1"/>
    <property type="molecule type" value="Genomic_DNA"/>
</dbReference>
<feature type="transmembrane region" description="Helical" evidence="1">
    <location>
        <begin position="145"/>
        <end position="164"/>
    </location>
</feature>
<dbReference type="OrthoDB" id="177342at2157"/>
<name>A0A1I5TM14_9EURY</name>
<evidence type="ECO:0000313" key="2">
    <source>
        <dbReference type="EMBL" id="SFP84028.1"/>
    </source>
</evidence>
<feature type="transmembrane region" description="Helical" evidence="1">
    <location>
        <begin position="27"/>
        <end position="46"/>
    </location>
</feature>
<gene>
    <name evidence="2" type="ORF">SAMN05216277_1109</name>
</gene>
<evidence type="ECO:0000313" key="3">
    <source>
        <dbReference type="Proteomes" id="UP000183769"/>
    </source>
</evidence>
<keyword evidence="3" id="KW-1185">Reference proteome</keyword>
<keyword evidence="1" id="KW-0472">Membrane</keyword>
<organism evidence="2 3">
    <name type="scientific">Halolamina pelagica</name>
    <dbReference type="NCBI Taxonomy" id="699431"/>
    <lineage>
        <taxon>Archaea</taxon>
        <taxon>Methanobacteriati</taxon>
        <taxon>Methanobacteriota</taxon>
        <taxon>Stenosarchaea group</taxon>
        <taxon>Halobacteria</taxon>
        <taxon>Halobacteriales</taxon>
        <taxon>Haloferacaceae</taxon>
    </lineage>
</organism>
<dbReference type="AlphaFoldDB" id="A0A1I5TM14"/>
<accession>A0A1I5TM14</accession>
<dbReference type="Proteomes" id="UP000183769">
    <property type="component" value="Unassembled WGS sequence"/>
</dbReference>
<feature type="transmembrane region" description="Helical" evidence="1">
    <location>
        <begin position="78"/>
        <end position="101"/>
    </location>
</feature>
<protein>
    <submittedName>
        <fullName evidence="2">Uncharacterized protein</fullName>
    </submittedName>
</protein>
<evidence type="ECO:0000256" key="1">
    <source>
        <dbReference type="SAM" id="Phobius"/>
    </source>
</evidence>